<dbReference type="GO" id="GO:0003677">
    <property type="term" value="F:DNA binding"/>
    <property type="evidence" value="ECO:0007669"/>
    <property type="project" value="UniProtKB-KW"/>
</dbReference>
<dbReference type="Pfam" id="PF07729">
    <property type="entry name" value="FCD"/>
    <property type="match status" value="1"/>
</dbReference>
<name>A5N090_CLOK5</name>
<organism evidence="5 6">
    <name type="scientific">Clostridium kluyveri (strain ATCC 8527 / DSM 555 / NBRC 12016 / NCIMB 10680 / K1)</name>
    <dbReference type="NCBI Taxonomy" id="431943"/>
    <lineage>
        <taxon>Bacteria</taxon>
        <taxon>Bacillati</taxon>
        <taxon>Bacillota</taxon>
        <taxon>Clostridia</taxon>
        <taxon>Eubacteriales</taxon>
        <taxon>Clostridiaceae</taxon>
        <taxon>Clostridium</taxon>
    </lineage>
</organism>
<dbReference type="InterPro" id="IPR011711">
    <property type="entry name" value="GntR_C"/>
</dbReference>
<dbReference type="KEGG" id="ckl:CKL_2524"/>
<protein>
    <submittedName>
        <fullName evidence="5">Transcriptional regulator</fullName>
    </submittedName>
</protein>
<dbReference type="InterPro" id="IPR008920">
    <property type="entry name" value="TF_FadR/GntR_C"/>
</dbReference>
<keyword evidence="1" id="KW-0805">Transcription regulation</keyword>
<keyword evidence="6" id="KW-1185">Reference proteome</keyword>
<keyword evidence="3" id="KW-0804">Transcription</keyword>
<dbReference type="Proteomes" id="UP000002411">
    <property type="component" value="Chromosome"/>
</dbReference>
<dbReference type="GO" id="GO:0003700">
    <property type="term" value="F:DNA-binding transcription factor activity"/>
    <property type="evidence" value="ECO:0007669"/>
    <property type="project" value="InterPro"/>
</dbReference>
<dbReference type="PRINTS" id="PR00035">
    <property type="entry name" value="HTHGNTR"/>
</dbReference>
<dbReference type="HOGENOM" id="CLU_017584_9_0_9"/>
<evidence type="ECO:0000256" key="2">
    <source>
        <dbReference type="ARBA" id="ARBA00023125"/>
    </source>
</evidence>
<proteinExistence type="predicted"/>
<accession>A5N090</accession>
<gene>
    <name evidence="5" type="ordered locus">CKL_2524</name>
</gene>
<dbReference type="Pfam" id="PF00392">
    <property type="entry name" value="GntR"/>
    <property type="match status" value="1"/>
</dbReference>
<dbReference type="InterPro" id="IPR000524">
    <property type="entry name" value="Tscrpt_reg_HTH_GntR"/>
</dbReference>
<dbReference type="SUPFAM" id="SSF48008">
    <property type="entry name" value="GntR ligand-binding domain-like"/>
    <property type="match status" value="1"/>
</dbReference>
<dbReference type="PANTHER" id="PTHR43537:SF43">
    <property type="entry name" value="GNTR-FAMILY TRANSCRIPTIONAL REGULATOR"/>
    <property type="match status" value="1"/>
</dbReference>
<evidence type="ECO:0000256" key="3">
    <source>
        <dbReference type="ARBA" id="ARBA00023163"/>
    </source>
</evidence>
<dbReference type="RefSeq" id="WP_012102868.1">
    <property type="nucleotide sequence ID" value="NC_009706.1"/>
</dbReference>
<dbReference type="PROSITE" id="PS50949">
    <property type="entry name" value="HTH_GNTR"/>
    <property type="match status" value="1"/>
</dbReference>
<dbReference type="EMBL" id="CP000673">
    <property type="protein sequence ID" value="EDK34536.1"/>
    <property type="molecule type" value="Genomic_DNA"/>
</dbReference>
<evidence type="ECO:0000313" key="5">
    <source>
        <dbReference type="EMBL" id="EDK34536.1"/>
    </source>
</evidence>
<dbReference type="SUPFAM" id="SSF46785">
    <property type="entry name" value="Winged helix' DNA-binding domain"/>
    <property type="match status" value="1"/>
</dbReference>
<reference evidence="5 6" key="1">
    <citation type="journal article" date="2008" name="Proc. Natl. Acad. Sci. U.S.A.">
        <title>The genome of Clostridium kluyveri, a strict anaerobe with unique metabolic features.</title>
        <authorList>
            <person name="Seedorf H."/>
            <person name="Fricke W.F."/>
            <person name="Veith B."/>
            <person name="Brueggemann H."/>
            <person name="Liesegang H."/>
            <person name="Strittmatter A."/>
            <person name="Miethke M."/>
            <person name="Buckel W."/>
            <person name="Hinderberger J."/>
            <person name="Li F."/>
            <person name="Hagemeier C."/>
            <person name="Thauer R.K."/>
            <person name="Gottschalk G."/>
        </authorList>
    </citation>
    <scope>NUCLEOTIDE SEQUENCE [LARGE SCALE GENOMIC DNA]</scope>
    <source>
        <strain evidence="6">ATCC 8527 / DSM 555 / NCIMB 10680</strain>
    </source>
</reference>
<dbReference type="InterPro" id="IPR036388">
    <property type="entry name" value="WH-like_DNA-bd_sf"/>
</dbReference>
<dbReference type="SMART" id="SM00345">
    <property type="entry name" value="HTH_GNTR"/>
    <property type="match status" value="1"/>
</dbReference>
<dbReference type="eggNOG" id="COG2186">
    <property type="taxonomic scope" value="Bacteria"/>
</dbReference>
<dbReference type="AlphaFoldDB" id="A5N090"/>
<dbReference type="CDD" id="cd07377">
    <property type="entry name" value="WHTH_GntR"/>
    <property type="match status" value="1"/>
</dbReference>
<keyword evidence="2" id="KW-0238">DNA-binding</keyword>
<dbReference type="InterPro" id="IPR036390">
    <property type="entry name" value="WH_DNA-bd_sf"/>
</dbReference>
<dbReference type="Gene3D" id="1.20.120.530">
    <property type="entry name" value="GntR ligand-binding domain-like"/>
    <property type="match status" value="1"/>
</dbReference>
<evidence type="ECO:0000256" key="1">
    <source>
        <dbReference type="ARBA" id="ARBA00023015"/>
    </source>
</evidence>
<dbReference type="Gene3D" id="1.10.10.10">
    <property type="entry name" value="Winged helix-like DNA-binding domain superfamily/Winged helix DNA-binding domain"/>
    <property type="match status" value="1"/>
</dbReference>
<dbReference type="PANTHER" id="PTHR43537">
    <property type="entry name" value="TRANSCRIPTIONAL REGULATOR, GNTR FAMILY"/>
    <property type="match status" value="1"/>
</dbReference>
<feature type="domain" description="HTH gntR-type" evidence="4">
    <location>
        <begin position="8"/>
        <end position="76"/>
    </location>
</feature>
<evidence type="ECO:0000313" key="6">
    <source>
        <dbReference type="Proteomes" id="UP000002411"/>
    </source>
</evidence>
<evidence type="ECO:0000259" key="4">
    <source>
        <dbReference type="PROSITE" id="PS50949"/>
    </source>
</evidence>
<dbReference type="STRING" id="431943.CKL_2524"/>
<sequence>MFSEIKNTKVFEQVIEQIKDIIKKGELRCGDRLPSERDLCEQLNVSRTSIREALRSLEMLGIVECRQGEGNYIKESFEDSLLEPLSITFMLHGSKTNEILELRKIIEPETAALAAVNINDAKLQEIKELINLFNSEENYEKSAEIDKKIHYKIVQASENCLVSNVMYAVSYLIEKYIS</sequence>